<reference evidence="1 2" key="1">
    <citation type="journal article" date="2022" name="bioRxiv">
        <title>The genome of the oomycete Peronosclerospora sorghi, a cosmopolitan pathogen of maize and sorghum, is inflated with dispersed pseudogenes.</title>
        <authorList>
            <person name="Fletcher K."/>
            <person name="Martin F."/>
            <person name="Isakeit T."/>
            <person name="Cavanaugh K."/>
            <person name="Magill C."/>
            <person name="Michelmore R."/>
        </authorList>
    </citation>
    <scope>NUCLEOTIDE SEQUENCE [LARGE SCALE GENOMIC DNA]</scope>
    <source>
        <strain evidence="1">P6</strain>
    </source>
</reference>
<protein>
    <submittedName>
        <fullName evidence="1">Uncharacterized protein</fullName>
    </submittedName>
</protein>
<gene>
    <name evidence="1" type="ORF">PsorP6_000559</name>
</gene>
<evidence type="ECO:0000313" key="2">
    <source>
        <dbReference type="Proteomes" id="UP001163321"/>
    </source>
</evidence>
<evidence type="ECO:0000313" key="1">
    <source>
        <dbReference type="EMBL" id="KAI9920853.1"/>
    </source>
</evidence>
<name>A0ACC0WSI8_9STRA</name>
<dbReference type="EMBL" id="CM047580">
    <property type="protein sequence ID" value="KAI9920853.1"/>
    <property type="molecule type" value="Genomic_DNA"/>
</dbReference>
<comment type="caution">
    <text evidence="1">The sequence shown here is derived from an EMBL/GenBank/DDBJ whole genome shotgun (WGS) entry which is preliminary data.</text>
</comment>
<organism evidence="1 2">
    <name type="scientific">Peronosclerospora sorghi</name>
    <dbReference type="NCBI Taxonomy" id="230839"/>
    <lineage>
        <taxon>Eukaryota</taxon>
        <taxon>Sar</taxon>
        <taxon>Stramenopiles</taxon>
        <taxon>Oomycota</taxon>
        <taxon>Peronosporomycetes</taxon>
        <taxon>Peronosporales</taxon>
        <taxon>Peronosporaceae</taxon>
        <taxon>Peronosclerospora</taxon>
    </lineage>
</organism>
<accession>A0ACC0WSI8</accession>
<keyword evidence="2" id="KW-1185">Reference proteome</keyword>
<proteinExistence type="predicted"/>
<dbReference type="Proteomes" id="UP001163321">
    <property type="component" value="Chromosome 1"/>
</dbReference>
<sequence>MDRKMLWVMDARLSGMRRQTSSPVVARVYLEFWSVGKLPRILEASRATADPIKTLAVVQLNALVVHFDEILPLS</sequence>